<sequence>MICTGASAVAVEESPAGLVASGPVPPKYTTFVSRGAAGTVDGACVVMTKVVGPLAPSAQPAGIVLRSVDVKLHASEWEPGS</sequence>
<proteinExistence type="predicted"/>
<protein>
    <submittedName>
        <fullName evidence="1">Unannotated protein</fullName>
    </submittedName>
</protein>
<organism evidence="1">
    <name type="scientific">freshwater metagenome</name>
    <dbReference type="NCBI Taxonomy" id="449393"/>
    <lineage>
        <taxon>unclassified sequences</taxon>
        <taxon>metagenomes</taxon>
        <taxon>ecological metagenomes</taxon>
    </lineage>
</organism>
<reference evidence="1" key="1">
    <citation type="submission" date="2020-05" db="EMBL/GenBank/DDBJ databases">
        <authorList>
            <person name="Chiriac C."/>
            <person name="Salcher M."/>
            <person name="Ghai R."/>
            <person name="Kavagutti S V."/>
        </authorList>
    </citation>
    <scope>NUCLEOTIDE SEQUENCE</scope>
</reference>
<accession>A0A6J5YGM5</accession>
<evidence type="ECO:0000313" key="1">
    <source>
        <dbReference type="EMBL" id="CAB4324605.1"/>
    </source>
</evidence>
<dbReference type="EMBL" id="CAEMXZ010000178">
    <property type="protein sequence ID" value="CAB4324605.1"/>
    <property type="molecule type" value="Genomic_DNA"/>
</dbReference>
<dbReference type="AlphaFoldDB" id="A0A6J5YGM5"/>
<name>A0A6J5YGM5_9ZZZZ</name>
<gene>
    <name evidence="1" type="ORF">UFOPK1392_02381</name>
</gene>